<dbReference type="PANTHER" id="PTHR45954">
    <property type="entry name" value="LD33695P"/>
    <property type="match status" value="1"/>
</dbReference>
<dbReference type="InterPro" id="IPR052386">
    <property type="entry name" value="GPSM"/>
</dbReference>
<keyword evidence="3" id="KW-0677">Repeat</keyword>
<keyword evidence="6" id="KW-1185">Reference proteome</keyword>
<evidence type="ECO:0000256" key="1">
    <source>
        <dbReference type="ARBA" id="ARBA00004496"/>
    </source>
</evidence>
<dbReference type="PANTHER" id="PTHR45954:SF1">
    <property type="entry name" value="LD33695P"/>
    <property type="match status" value="1"/>
</dbReference>
<protein>
    <submittedName>
        <fullName evidence="5">Tetratricopeptide repeat protein 28</fullName>
    </submittedName>
</protein>
<dbReference type="Gene3D" id="1.25.40.10">
    <property type="entry name" value="Tetratricopeptide repeat domain"/>
    <property type="match status" value="2"/>
</dbReference>
<sequence length="411" mass="45068">MWGDRGRCGAEERLADWAGPVSAGSSRNHFEELFNADAPEEAQLRAETLLEAAERLRDERMKVLGLCKSVDALVAQQSVTQELAAEAMAKVREAQQLCEELGDFEEGEAAVSYASARCHLRYGGADEEMQDKALEDGAEAAALCRLVGSKKGEAFSLLTVGDAYHQGKEADKALEYHRSAAGVFKEIGDSGGSALAYRKVAEDFLKLKRDVKKATANAKRAISIFQEIQDPPAEANGWHLLAEIYVAEGDLANASECVTNARSLCKSLKDHVAETKAMETLVAAFLENDQFPEGIQVAKEIVSVHHKANDKEREGFALVSLAQHLLRLSDFRNAEKVSGAAEFIFRSIHEKEGVKMTQSLKEAAEHGLKAEHIQQAVAQRQEFLNLPQPLIIDPGRKTRMQEAFNEFAKSA</sequence>
<evidence type="ECO:0000313" key="6">
    <source>
        <dbReference type="Proteomes" id="UP001642464"/>
    </source>
</evidence>
<dbReference type="EMBL" id="CAXAMM010000226">
    <property type="protein sequence ID" value="CAK8986604.1"/>
    <property type="molecule type" value="Genomic_DNA"/>
</dbReference>
<dbReference type="EMBL" id="CAXAMM010000203">
    <property type="protein sequence ID" value="CAK8986432.1"/>
    <property type="molecule type" value="Genomic_DNA"/>
</dbReference>
<evidence type="ECO:0000313" key="5">
    <source>
        <dbReference type="EMBL" id="CAK8986604.1"/>
    </source>
</evidence>
<dbReference type="Proteomes" id="UP001642464">
    <property type="component" value="Unassembled WGS sequence"/>
</dbReference>
<proteinExistence type="predicted"/>
<organism evidence="5 6">
    <name type="scientific">Durusdinium trenchii</name>
    <dbReference type="NCBI Taxonomy" id="1381693"/>
    <lineage>
        <taxon>Eukaryota</taxon>
        <taxon>Sar</taxon>
        <taxon>Alveolata</taxon>
        <taxon>Dinophyceae</taxon>
        <taxon>Suessiales</taxon>
        <taxon>Symbiodiniaceae</taxon>
        <taxon>Durusdinium</taxon>
    </lineage>
</organism>
<reference evidence="5 6" key="1">
    <citation type="submission" date="2024-02" db="EMBL/GenBank/DDBJ databases">
        <authorList>
            <person name="Chen Y."/>
            <person name="Shah S."/>
            <person name="Dougan E. K."/>
            <person name="Thang M."/>
            <person name="Chan C."/>
        </authorList>
    </citation>
    <scope>NUCLEOTIDE SEQUENCE [LARGE SCALE GENOMIC DNA]</scope>
</reference>
<gene>
    <name evidence="4" type="ORF">SCF082_LOCUS549</name>
    <name evidence="5" type="ORF">SCF082_LOCUS622</name>
</gene>
<evidence type="ECO:0000313" key="4">
    <source>
        <dbReference type="EMBL" id="CAK8986432.1"/>
    </source>
</evidence>
<name>A0ABP0HBD7_9DINO</name>
<keyword evidence="2" id="KW-0963">Cytoplasm</keyword>
<accession>A0ABP0HBD7</accession>
<comment type="caution">
    <text evidence="5">The sequence shown here is derived from an EMBL/GenBank/DDBJ whole genome shotgun (WGS) entry which is preliminary data.</text>
</comment>
<comment type="subcellular location">
    <subcellularLocation>
        <location evidence="1">Cytoplasm</location>
    </subcellularLocation>
</comment>
<dbReference type="InterPro" id="IPR011990">
    <property type="entry name" value="TPR-like_helical_dom_sf"/>
</dbReference>
<evidence type="ECO:0000256" key="3">
    <source>
        <dbReference type="ARBA" id="ARBA00022737"/>
    </source>
</evidence>
<evidence type="ECO:0000256" key="2">
    <source>
        <dbReference type="ARBA" id="ARBA00022490"/>
    </source>
</evidence>
<dbReference type="SUPFAM" id="SSF48452">
    <property type="entry name" value="TPR-like"/>
    <property type="match status" value="2"/>
</dbReference>